<proteinExistence type="predicted"/>
<dbReference type="EMBL" id="JAYMYQ010000007">
    <property type="protein sequence ID" value="KAK7321216.1"/>
    <property type="molecule type" value="Genomic_DNA"/>
</dbReference>
<keyword evidence="3" id="KW-1185">Reference proteome</keyword>
<comment type="caution">
    <text evidence="2">The sequence shown here is derived from an EMBL/GenBank/DDBJ whole genome shotgun (WGS) entry which is preliminary data.</text>
</comment>
<feature type="region of interest" description="Disordered" evidence="1">
    <location>
        <begin position="83"/>
        <end position="110"/>
    </location>
</feature>
<evidence type="ECO:0000313" key="2">
    <source>
        <dbReference type="EMBL" id="KAK7321216.1"/>
    </source>
</evidence>
<name>A0AAN9Q3S2_CANGL</name>
<accession>A0AAN9Q3S2</accession>
<gene>
    <name evidence="2" type="ORF">VNO77_31622</name>
</gene>
<sequence>MGRRWLCIMEQHLRPVISHVQSTPFSLTSHFLPNVITSNRIGAIAPKRRIRVSHIKNQLYFTRVFSLIKQTNVITGRALSDRSRHALSNASGHHQNAQMEPPESIQGQRA</sequence>
<evidence type="ECO:0000256" key="1">
    <source>
        <dbReference type="SAM" id="MobiDB-lite"/>
    </source>
</evidence>
<dbReference type="Proteomes" id="UP001367508">
    <property type="component" value="Unassembled WGS sequence"/>
</dbReference>
<dbReference type="AlphaFoldDB" id="A0AAN9Q3S2"/>
<feature type="compositionally biased region" description="Polar residues" evidence="1">
    <location>
        <begin position="86"/>
        <end position="98"/>
    </location>
</feature>
<protein>
    <submittedName>
        <fullName evidence="2">Uncharacterized protein</fullName>
    </submittedName>
</protein>
<evidence type="ECO:0000313" key="3">
    <source>
        <dbReference type="Proteomes" id="UP001367508"/>
    </source>
</evidence>
<reference evidence="2 3" key="1">
    <citation type="submission" date="2024-01" db="EMBL/GenBank/DDBJ databases">
        <title>The genomes of 5 underutilized Papilionoideae crops provide insights into root nodulation and disease resistanc.</title>
        <authorList>
            <person name="Jiang F."/>
        </authorList>
    </citation>
    <scope>NUCLEOTIDE SEQUENCE [LARGE SCALE GENOMIC DNA]</scope>
    <source>
        <strain evidence="2">LVBAO_FW01</strain>
        <tissue evidence="2">Leaves</tissue>
    </source>
</reference>
<organism evidence="2 3">
    <name type="scientific">Canavalia gladiata</name>
    <name type="common">Sword bean</name>
    <name type="synonym">Dolichos gladiatus</name>
    <dbReference type="NCBI Taxonomy" id="3824"/>
    <lineage>
        <taxon>Eukaryota</taxon>
        <taxon>Viridiplantae</taxon>
        <taxon>Streptophyta</taxon>
        <taxon>Embryophyta</taxon>
        <taxon>Tracheophyta</taxon>
        <taxon>Spermatophyta</taxon>
        <taxon>Magnoliopsida</taxon>
        <taxon>eudicotyledons</taxon>
        <taxon>Gunneridae</taxon>
        <taxon>Pentapetalae</taxon>
        <taxon>rosids</taxon>
        <taxon>fabids</taxon>
        <taxon>Fabales</taxon>
        <taxon>Fabaceae</taxon>
        <taxon>Papilionoideae</taxon>
        <taxon>50 kb inversion clade</taxon>
        <taxon>NPAAA clade</taxon>
        <taxon>indigoferoid/millettioid clade</taxon>
        <taxon>Phaseoleae</taxon>
        <taxon>Canavalia</taxon>
    </lineage>
</organism>